<dbReference type="RefSeq" id="WP_005060772.1">
    <property type="nucleotide sequence ID" value="NZ_CP014951.1"/>
</dbReference>
<evidence type="ECO:0000256" key="17">
    <source>
        <dbReference type="ARBA" id="ARBA00048623"/>
    </source>
</evidence>
<dbReference type="NCBIfam" id="NF001279">
    <property type="entry name" value="PRK00235.2-1"/>
    <property type="match status" value="1"/>
</dbReference>
<evidence type="ECO:0000256" key="9">
    <source>
        <dbReference type="ARBA" id="ARBA00022679"/>
    </source>
</evidence>
<gene>
    <name evidence="19" type="primary">cobS</name>
    <name evidence="20" type="ORF">ERS075579_05078</name>
</gene>
<feature type="transmembrane region" description="Helical" evidence="19">
    <location>
        <begin position="178"/>
        <end position="196"/>
    </location>
</feature>
<dbReference type="EC" id="2.7.8.26" evidence="5 19"/>
<comment type="catalytic activity">
    <reaction evidence="17 19">
        <text>alpha-ribazole + adenosylcob(III)inamide-GDP = adenosylcob(III)alamin + GMP + H(+)</text>
        <dbReference type="Rhea" id="RHEA:16049"/>
        <dbReference type="ChEBI" id="CHEBI:10329"/>
        <dbReference type="ChEBI" id="CHEBI:15378"/>
        <dbReference type="ChEBI" id="CHEBI:18408"/>
        <dbReference type="ChEBI" id="CHEBI:58115"/>
        <dbReference type="ChEBI" id="CHEBI:60487"/>
        <dbReference type="EC" id="2.7.8.26"/>
    </reaction>
</comment>
<dbReference type="Pfam" id="PF02654">
    <property type="entry name" value="CobS"/>
    <property type="match status" value="1"/>
</dbReference>
<feature type="transmembrane region" description="Helical" evidence="19">
    <location>
        <begin position="61"/>
        <end position="78"/>
    </location>
</feature>
<evidence type="ECO:0000256" key="4">
    <source>
        <dbReference type="ARBA" id="ARBA00010561"/>
    </source>
</evidence>
<comment type="pathway">
    <text evidence="3 19">Cofactor biosynthesis; adenosylcobalamin biosynthesis; adenosylcobalamin from cob(II)yrinate a,c-diamide: step 7/7.</text>
</comment>
<dbReference type="Proteomes" id="UP000045782">
    <property type="component" value="Unassembled WGS sequence"/>
</dbReference>
<comment type="cofactor">
    <cofactor evidence="1 19">
        <name>Mg(2+)</name>
        <dbReference type="ChEBI" id="CHEBI:18420"/>
    </cofactor>
</comment>
<dbReference type="PANTHER" id="PTHR34148">
    <property type="entry name" value="ADENOSYLCOBINAMIDE-GDP RIBAZOLETRANSFERASE"/>
    <property type="match status" value="1"/>
</dbReference>
<comment type="function">
    <text evidence="14 19">Joins adenosylcobinamide-GDP and alpha-ribazole to generate adenosylcobalamin (Ado-cobalamin). Also synthesizes adenosylcobalamin 5'-phosphate from adenosylcobinamide-GDP and alpha-ribazole 5'-phosphate.</text>
</comment>
<organism evidence="20 21">
    <name type="scientific">Mycobacteroides abscessus</name>
    <dbReference type="NCBI Taxonomy" id="36809"/>
    <lineage>
        <taxon>Bacteria</taxon>
        <taxon>Bacillati</taxon>
        <taxon>Actinomycetota</taxon>
        <taxon>Actinomycetes</taxon>
        <taxon>Mycobacteriales</taxon>
        <taxon>Mycobacteriaceae</taxon>
        <taxon>Mycobacteroides</taxon>
    </lineage>
</organism>
<feature type="transmembrane region" description="Helical" evidence="19">
    <location>
        <begin position="139"/>
        <end position="157"/>
    </location>
</feature>
<comment type="subcellular location">
    <subcellularLocation>
        <location evidence="2 19">Cell membrane</location>
        <topology evidence="2 19">Multi-pass membrane protein</topology>
    </subcellularLocation>
</comment>
<dbReference type="GO" id="GO:0008818">
    <property type="term" value="F:cobalamin 5'-phosphate synthase activity"/>
    <property type="evidence" value="ECO:0007669"/>
    <property type="project" value="UniProtKB-UniRule"/>
</dbReference>
<name>A0A0U0ZVB5_9MYCO</name>
<keyword evidence="9 19" id="KW-0808">Transferase</keyword>
<evidence type="ECO:0000256" key="14">
    <source>
        <dbReference type="ARBA" id="ARBA00025228"/>
    </source>
</evidence>
<evidence type="ECO:0000313" key="20">
    <source>
        <dbReference type="EMBL" id="CPV71746.1"/>
    </source>
</evidence>
<feature type="transmembrane region" description="Helical" evidence="19">
    <location>
        <begin position="111"/>
        <end position="133"/>
    </location>
</feature>
<keyword evidence="7 19" id="KW-1003">Cell membrane</keyword>
<keyword evidence="8 19" id="KW-0169">Cobalamin biosynthesis</keyword>
<dbReference type="UniPathway" id="UPA00148">
    <property type="reaction ID" value="UER00238"/>
</dbReference>
<comment type="catalytic activity">
    <reaction evidence="18 19">
        <text>alpha-ribazole 5'-phosphate + adenosylcob(III)inamide-GDP = adenosylcob(III)alamin 5'-phosphate + GMP + H(+)</text>
        <dbReference type="Rhea" id="RHEA:23560"/>
        <dbReference type="ChEBI" id="CHEBI:15378"/>
        <dbReference type="ChEBI" id="CHEBI:57918"/>
        <dbReference type="ChEBI" id="CHEBI:58115"/>
        <dbReference type="ChEBI" id="CHEBI:60487"/>
        <dbReference type="ChEBI" id="CHEBI:60493"/>
        <dbReference type="EC" id="2.7.8.26"/>
    </reaction>
</comment>
<reference evidence="20 21" key="1">
    <citation type="submission" date="2015-03" db="EMBL/GenBank/DDBJ databases">
        <authorList>
            <person name="Murphy D."/>
        </authorList>
    </citation>
    <scope>NUCLEOTIDE SEQUENCE [LARGE SCALE GENOMIC DNA]</scope>
    <source>
        <strain evidence="20 21">PAP088</strain>
    </source>
</reference>
<evidence type="ECO:0000256" key="10">
    <source>
        <dbReference type="ARBA" id="ARBA00022692"/>
    </source>
</evidence>
<dbReference type="PANTHER" id="PTHR34148:SF1">
    <property type="entry name" value="ADENOSYLCOBINAMIDE-GDP RIBAZOLETRANSFERASE"/>
    <property type="match status" value="1"/>
</dbReference>
<dbReference type="GO" id="GO:0009236">
    <property type="term" value="P:cobalamin biosynthetic process"/>
    <property type="evidence" value="ECO:0007669"/>
    <property type="project" value="UniProtKB-UniRule"/>
</dbReference>
<evidence type="ECO:0000256" key="8">
    <source>
        <dbReference type="ARBA" id="ARBA00022573"/>
    </source>
</evidence>
<evidence type="ECO:0000256" key="13">
    <source>
        <dbReference type="ARBA" id="ARBA00023136"/>
    </source>
</evidence>
<keyword evidence="10 19" id="KW-0812">Transmembrane</keyword>
<evidence type="ECO:0000256" key="1">
    <source>
        <dbReference type="ARBA" id="ARBA00001946"/>
    </source>
</evidence>
<dbReference type="HAMAP" id="MF_00719">
    <property type="entry name" value="CobS"/>
    <property type="match status" value="1"/>
</dbReference>
<evidence type="ECO:0000256" key="18">
    <source>
        <dbReference type="ARBA" id="ARBA00049504"/>
    </source>
</evidence>
<evidence type="ECO:0000256" key="2">
    <source>
        <dbReference type="ARBA" id="ARBA00004651"/>
    </source>
</evidence>
<evidence type="ECO:0000256" key="12">
    <source>
        <dbReference type="ARBA" id="ARBA00022989"/>
    </source>
</evidence>
<evidence type="ECO:0000313" key="21">
    <source>
        <dbReference type="Proteomes" id="UP000045782"/>
    </source>
</evidence>
<keyword evidence="11 19" id="KW-0460">Magnesium</keyword>
<feature type="transmembrane region" description="Helical" evidence="19">
    <location>
        <begin position="35"/>
        <end position="55"/>
    </location>
</feature>
<evidence type="ECO:0000256" key="16">
    <source>
        <dbReference type="ARBA" id="ARBA00032853"/>
    </source>
</evidence>
<keyword evidence="13 19" id="KW-0472">Membrane</keyword>
<evidence type="ECO:0000256" key="15">
    <source>
        <dbReference type="ARBA" id="ARBA00032605"/>
    </source>
</evidence>
<proteinExistence type="inferred from homology"/>
<evidence type="ECO:0000256" key="7">
    <source>
        <dbReference type="ARBA" id="ARBA00022475"/>
    </source>
</evidence>
<evidence type="ECO:0000256" key="6">
    <source>
        <dbReference type="ARBA" id="ARBA00015850"/>
    </source>
</evidence>
<feature type="transmembrane region" description="Helical" evidence="19">
    <location>
        <begin position="202"/>
        <end position="219"/>
    </location>
</feature>
<dbReference type="GO" id="GO:0005886">
    <property type="term" value="C:plasma membrane"/>
    <property type="evidence" value="ECO:0007669"/>
    <property type="project" value="UniProtKB-SubCell"/>
</dbReference>
<accession>A0A0U0ZVB5</accession>
<evidence type="ECO:0000256" key="11">
    <source>
        <dbReference type="ARBA" id="ARBA00022842"/>
    </source>
</evidence>
<evidence type="ECO:0000256" key="5">
    <source>
        <dbReference type="ARBA" id="ARBA00013200"/>
    </source>
</evidence>
<evidence type="ECO:0000256" key="19">
    <source>
        <dbReference type="HAMAP-Rule" id="MF_00719"/>
    </source>
</evidence>
<keyword evidence="12 19" id="KW-1133">Transmembrane helix</keyword>
<sequence length="252" mass="25514">MNALLRILRPVGGAFEFATVAPVPARLAGTLSGPVLGALPVVGAVLGALAAFVAWVMHFAYMAPIAGLAAVAATILATRGLHIDGLSDTADGLGCYGPPERALTVMRDGSAGPFGVVVLIICLLAQALSFGVLASRQEWLAVALAITVGRISAVVACRRGVPGAAQSGFGTRVAGSQPLWLAGMWVVAAMAVGLLAQTWRPWQGPVVVAVALIAGALLVRHCVRRFGGITGDVLGASIEITTTVAALGFAAY</sequence>
<comment type="similarity">
    <text evidence="4 19">Belongs to the CobS family.</text>
</comment>
<dbReference type="AlphaFoldDB" id="A0A0U0ZVB5"/>
<dbReference type="InterPro" id="IPR003805">
    <property type="entry name" value="CobS"/>
</dbReference>
<dbReference type="GO" id="GO:0051073">
    <property type="term" value="F:adenosylcobinamide-GDP ribazoletransferase activity"/>
    <property type="evidence" value="ECO:0007669"/>
    <property type="project" value="UniProtKB-UniRule"/>
</dbReference>
<evidence type="ECO:0000256" key="3">
    <source>
        <dbReference type="ARBA" id="ARBA00004663"/>
    </source>
</evidence>
<protein>
    <recommendedName>
        <fullName evidence="6 19">Adenosylcobinamide-GDP ribazoletransferase</fullName>
        <ecNumber evidence="5 19">2.7.8.26</ecNumber>
    </recommendedName>
    <alternativeName>
        <fullName evidence="16 19">Cobalamin synthase</fullName>
    </alternativeName>
    <alternativeName>
        <fullName evidence="15 19">Cobalamin-5'-phosphate synthase</fullName>
    </alternativeName>
</protein>
<dbReference type="EMBL" id="CSWP01000013">
    <property type="protein sequence ID" value="CPV71746.1"/>
    <property type="molecule type" value="Genomic_DNA"/>
</dbReference>